<evidence type="ECO:0000313" key="2">
    <source>
        <dbReference type="Proteomes" id="UP000832097"/>
    </source>
</evidence>
<dbReference type="Proteomes" id="UP000832097">
    <property type="component" value="Chromosome"/>
</dbReference>
<accession>A0ABY4C3P5</accession>
<dbReference type="RefSeq" id="WP_243558767.1">
    <property type="nucleotide sequence ID" value="NZ_CP094528.1"/>
</dbReference>
<name>A0ABY4C3P5_9MICO</name>
<dbReference type="EMBL" id="CP094528">
    <property type="protein sequence ID" value="UOE45978.1"/>
    <property type="molecule type" value="Genomic_DNA"/>
</dbReference>
<protein>
    <submittedName>
        <fullName evidence="1">Uncharacterized protein</fullName>
    </submittedName>
</protein>
<sequence>MSTVTDLQRQSVISEIDRQILQLQVSGVTPEEMSRRLRGTVSPARIILRLHELANSGDYLTALQQKRLDILFIREMLGELRSRYLDVDHAKVILSLIKEVMAQEDKMLATTEHDLNTYNEAIGQQLGRVVDSSLAYMKGALREKVDPELWDSLIVEAMQHAQAEILRHQIEA</sequence>
<evidence type="ECO:0000313" key="1">
    <source>
        <dbReference type="EMBL" id="UOE45978.1"/>
    </source>
</evidence>
<proteinExistence type="predicted"/>
<gene>
    <name evidence="1" type="ORF">MTO99_09615</name>
</gene>
<keyword evidence="2" id="KW-1185">Reference proteome</keyword>
<organism evidence="1 2">
    <name type="scientific">Agromyces larvae</name>
    <dbReference type="NCBI Taxonomy" id="2929802"/>
    <lineage>
        <taxon>Bacteria</taxon>
        <taxon>Bacillati</taxon>
        <taxon>Actinomycetota</taxon>
        <taxon>Actinomycetes</taxon>
        <taxon>Micrococcales</taxon>
        <taxon>Microbacteriaceae</taxon>
        <taxon>Agromyces</taxon>
    </lineage>
</organism>
<reference evidence="1 2" key="1">
    <citation type="submission" date="2022-03" db="EMBL/GenBank/DDBJ databases">
        <title>Mucilaginibacter sp. isolated from the gut of Protaetia brevitarsis seulensis larvae.</title>
        <authorList>
            <person name="Won M."/>
            <person name="Kim S.-J."/>
            <person name="Kwon S.-W."/>
        </authorList>
    </citation>
    <scope>NUCLEOTIDE SEQUENCE [LARGE SCALE GENOMIC DNA]</scope>
    <source>
        <strain evidence="1 2">CFWR-12</strain>
    </source>
</reference>